<dbReference type="GO" id="GO:0033179">
    <property type="term" value="C:proton-transporting V-type ATPase, V0 domain"/>
    <property type="evidence" value="ECO:0007669"/>
    <property type="project" value="InterPro"/>
</dbReference>
<organism evidence="9">
    <name type="scientific">marine sediment metagenome</name>
    <dbReference type="NCBI Taxonomy" id="412755"/>
    <lineage>
        <taxon>unclassified sequences</taxon>
        <taxon>metagenomes</taxon>
        <taxon>ecological metagenomes</taxon>
    </lineage>
</organism>
<evidence type="ECO:0000256" key="6">
    <source>
        <dbReference type="ARBA" id="ARBA00023065"/>
    </source>
</evidence>
<comment type="caution">
    <text evidence="9">The sequence shown here is derived from an EMBL/GenBank/DDBJ whole genome shotgun (WGS) entry which is preliminary data.</text>
</comment>
<evidence type="ECO:0000256" key="4">
    <source>
        <dbReference type="ARBA" id="ARBA00022692"/>
    </source>
</evidence>
<dbReference type="EMBL" id="BARS01025851">
    <property type="protein sequence ID" value="GAG08927.1"/>
    <property type="molecule type" value="Genomic_DNA"/>
</dbReference>
<comment type="similarity">
    <text evidence="2">Belongs to the V-ATPase 116 kDa subunit family.</text>
</comment>
<sequence length="267" mass="30534">KFTAIRVEKEKLCKECTNLQFFRRLDIPLSSLKSEGTVRVVVGTFSPRDFAGFRQKISSISSHWHLHVVEEAKSKIYILLLYLEEEGKKISDLFKKFAFNKFVFPCEDRIPVEEIKRLQMLIQNAAAIEKKLVAEGKKFTVHLNNLKIVYDVLSQEIVKREAERNLGVTQATFVLEGWIKKKDFATIKKKMAKITTEAEVAVIAPEKDEEYPVVIDNPKVFQPFEAVTKLYGLPQHIELDPTMALASFFIIFFALCLTDAGYGIILA</sequence>
<keyword evidence="6" id="KW-0406">Ion transport</keyword>
<comment type="subcellular location">
    <subcellularLocation>
        <location evidence="1">Membrane</location>
        <topology evidence="1">Multi-pass membrane protein</topology>
    </subcellularLocation>
</comment>
<proteinExistence type="inferred from homology"/>
<protein>
    <recommendedName>
        <fullName evidence="10">V-type ATP synthase subunit I</fullName>
    </recommendedName>
</protein>
<evidence type="ECO:0000256" key="5">
    <source>
        <dbReference type="ARBA" id="ARBA00022989"/>
    </source>
</evidence>
<dbReference type="PANTHER" id="PTHR11629:SF63">
    <property type="entry name" value="V-TYPE PROTON ATPASE SUBUNIT A"/>
    <property type="match status" value="1"/>
</dbReference>
<evidence type="ECO:0000256" key="7">
    <source>
        <dbReference type="ARBA" id="ARBA00023136"/>
    </source>
</evidence>
<dbReference type="InterPro" id="IPR002490">
    <property type="entry name" value="V-ATPase_116kDa_su"/>
</dbReference>
<keyword evidence="3" id="KW-0813">Transport</keyword>
<evidence type="ECO:0000256" key="1">
    <source>
        <dbReference type="ARBA" id="ARBA00004141"/>
    </source>
</evidence>
<gene>
    <name evidence="9" type="ORF">S01H1_40801</name>
</gene>
<dbReference type="Pfam" id="PF01496">
    <property type="entry name" value="V_ATPase_I"/>
    <property type="match status" value="1"/>
</dbReference>
<name>X0VCC0_9ZZZZ</name>
<keyword evidence="5 8" id="KW-1133">Transmembrane helix</keyword>
<evidence type="ECO:0008006" key="10">
    <source>
        <dbReference type="Google" id="ProtNLM"/>
    </source>
</evidence>
<feature type="transmembrane region" description="Helical" evidence="8">
    <location>
        <begin position="243"/>
        <end position="265"/>
    </location>
</feature>
<evidence type="ECO:0000313" key="9">
    <source>
        <dbReference type="EMBL" id="GAG08927.1"/>
    </source>
</evidence>
<feature type="non-terminal residue" evidence="9">
    <location>
        <position position="1"/>
    </location>
</feature>
<evidence type="ECO:0000256" key="2">
    <source>
        <dbReference type="ARBA" id="ARBA00009904"/>
    </source>
</evidence>
<dbReference type="GO" id="GO:0051117">
    <property type="term" value="F:ATPase binding"/>
    <property type="evidence" value="ECO:0007669"/>
    <property type="project" value="TreeGrafter"/>
</dbReference>
<evidence type="ECO:0000256" key="8">
    <source>
        <dbReference type="SAM" id="Phobius"/>
    </source>
</evidence>
<dbReference type="PANTHER" id="PTHR11629">
    <property type="entry name" value="VACUOLAR PROTON ATPASES"/>
    <property type="match status" value="1"/>
</dbReference>
<evidence type="ECO:0000256" key="3">
    <source>
        <dbReference type="ARBA" id="ARBA00022448"/>
    </source>
</evidence>
<feature type="non-terminal residue" evidence="9">
    <location>
        <position position="267"/>
    </location>
</feature>
<dbReference type="GO" id="GO:0007035">
    <property type="term" value="P:vacuolar acidification"/>
    <property type="evidence" value="ECO:0007669"/>
    <property type="project" value="TreeGrafter"/>
</dbReference>
<keyword evidence="4 8" id="KW-0812">Transmembrane</keyword>
<reference evidence="9" key="1">
    <citation type="journal article" date="2014" name="Front. Microbiol.">
        <title>High frequency of phylogenetically diverse reductive dehalogenase-homologous genes in deep subseafloor sedimentary metagenomes.</title>
        <authorList>
            <person name="Kawai M."/>
            <person name="Futagami T."/>
            <person name="Toyoda A."/>
            <person name="Takaki Y."/>
            <person name="Nishi S."/>
            <person name="Hori S."/>
            <person name="Arai W."/>
            <person name="Tsubouchi T."/>
            <person name="Morono Y."/>
            <person name="Uchiyama I."/>
            <person name="Ito T."/>
            <person name="Fujiyama A."/>
            <person name="Inagaki F."/>
            <person name="Takami H."/>
        </authorList>
    </citation>
    <scope>NUCLEOTIDE SEQUENCE</scope>
    <source>
        <strain evidence="9">Expedition CK06-06</strain>
    </source>
</reference>
<dbReference type="GO" id="GO:0016471">
    <property type="term" value="C:vacuolar proton-transporting V-type ATPase complex"/>
    <property type="evidence" value="ECO:0007669"/>
    <property type="project" value="TreeGrafter"/>
</dbReference>
<accession>X0VCC0</accession>
<dbReference type="GO" id="GO:0046961">
    <property type="term" value="F:proton-transporting ATPase activity, rotational mechanism"/>
    <property type="evidence" value="ECO:0007669"/>
    <property type="project" value="InterPro"/>
</dbReference>
<dbReference type="AlphaFoldDB" id="X0VCC0"/>
<keyword evidence="7 8" id="KW-0472">Membrane</keyword>